<evidence type="ECO:0000256" key="1">
    <source>
        <dbReference type="SAM" id="Coils"/>
    </source>
</evidence>
<dbReference type="KEGG" id="pwn:QNH46_07845"/>
<dbReference type="EMBL" id="CP126084">
    <property type="protein sequence ID" value="WHX50547.1"/>
    <property type="molecule type" value="Genomic_DNA"/>
</dbReference>
<dbReference type="Pfam" id="PF06810">
    <property type="entry name" value="Phage_scaffold"/>
    <property type="match status" value="1"/>
</dbReference>
<evidence type="ECO:0000313" key="3">
    <source>
        <dbReference type="EMBL" id="WHX50547.1"/>
    </source>
</evidence>
<evidence type="ECO:0000256" key="2">
    <source>
        <dbReference type="SAM" id="MobiDB-lite"/>
    </source>
</evidence>
<dbReference type="InterPro" id="IPR009636">
    <property type="entry name" value="SCAF"/>
</dbReference>
<evidence type="ECO:0000313" key="4">
    <source>
        <dbReference type="Proteomes" id="UP001177943"/>
    </source>
</evidence>
<feature type="compositionally biased region" description="Low complexity" evidence="2">
    <location>
        <begin position="160"/>
        <end position="169"/>
    </location>
</feature>
<feature type="coiled-coil region" evidence="1">
    <location>
        <begin position="4"/>
        <end position="90"/>
    </location>
</feature>
<sequence length="196" mass="21944">MDWLKELLKKLGVAEADVDKIDAEVRKELPMHFVPKSQYNELSEAKKKAEKDIAERDKQIADLGKTAGLSEELKKQIETLQTENQAAAERYAAELHDIKMTNALRQKLEGKVHDVDLVIGMLDKQVIKLGDDGNIVQGYEEQEKTLQESKAFLWKQEDNQQQQQSPPGFRVGGGGNPNPPAATLTLKDAIAAHFQK</sequence>
<organism evidence="3 4">
    <name type="scientific">Paenibacillus woosongensis</name>
    <dbReference type="NCBI Taxonomy" id="307580"/>
    <lineage>
        <taxon>Bacteria</taxon>
        <taxon>Bacillati</taxon>
        <taxon>Bacillota</taxon>
        <taxon>Bacilli</taxon>
        <taxon>Bacillales</taxon>
        <taxon>Paenibacillaceae</taxon>
        <taxon>Paenibacillus</taxon>
    </lineage>
</organism>
<keyword evidence="1" id="KW-0175">Coiled coil</keyword>
<accession>A0AA95L2Y3</accession>
<gene>
    <name evidence="3" type="ORF">QNH46_07845</name>
</gene>
<name>A0AA95L2Y3_9BACL</name>
<feature type="region of interest" description="Disordered" evidence="2">
    <location>
        <begin position="156"/>
        <end position="183"/>
    </location>
</feature>
<protein>
    <submittedName>
        <fullName evidence="3">Phage scaffolding protein</fullName>
    </submittedName>
</protein>
<reference evidence="3" key="1">
    <citation type="submission" date="2023-05" db="EMBL/GenBank/DDBJ databases">
        <title>Comparative genomics of Bacillaceae isolates and their secondary metabolite potential.</title>
        <authorList>
            <person name="Song L."/>
            <person name="Nielsen L.J."/>
            <person name="Mohite O."/>
            <person name="Xu X."/>
            <person name="Weber T."/>
            <person name="Kovacs A.T."/>
        </authorList>
    </citation>
    <scope>NUCLEOTIDE SEQUENCE</scope>
    <source>
        <strain evidence="3">B2_4</strain>
    </source>
</reference>
<dbReference type="AlphaFoldDB" id="A0AA95L2Y3"/>
<dbReference type="RefSeq" id="WP_283927608.1">
    <property type="nucleotide sequence ID" value="NZ_CP126084.1"/>
</dbReference>
<proteinExistence type="predicted"/>
<dbReference type="Proteomes" id="UP001177943">
    <property type="component" value="Chromosome"/>
</dbReference>